<organism evidence="2 3">
    <name type="scientific">Aedes albopictus</name>
    <name type="common">Asian tiger mosquito</name>
    <name type="synonym">Stegomyia albopicta</name>
    <dbReference type="NCBI Taxonomy" id="7160"/>
    <lineage>
        <taxon>Eukaryota</taxon>
        <taxon>Metazoa</taxon>
        <taxon>Ecdysozoa</taxon>
        <taxon>Arthropoda</taxon>
        <taxon>Hexapoda</taxon>
        <taxon>Insecta</taxon>
        <taxon>Pterygota</taxon>
        <taxon>Neoptera</taxon>
        <taxon>Endopterygota</taxon>
        <taxon>Diptera</taxon>
        <taxon>Nematocera</taxon>
        <taxon>Culicoidea</taxon>
        <taxon>Culicidae</taxon>
        <taxon>Culicinae</taxon>
        <taxon>Aedini</taxon>
        <taxon>Aedes</taxon>
        <taxon>Stegomyia</taxon>
    </lineage>
</organism>
<dbReference type="Proteomes" id="UP000069940">
    <property type="component" value="Unassembled WGS sequence"/>
</dbReference>
<dbReference type="InterPro" id="IPR000477">
    <property type="entry name" value="RT_dom"/>
</dbReference>
<dbReference type="GeneID" id="134290750"/>
<reference evidence="2" key="2">
    <citation type="submission" date="2025-05" db="UniProtKB">
        <authorList>
            <consortium name="EnsemblMetazoa"/>
        </authorList>
    </citation>
    <scope>IDENTIFICATION</scope>
    <source>
        <strain evidence="2">Foshan</strain>
    </source>
</reference>
<reference evidence="3" key="1">
    <citation type="journal article" date="2015" name="Proc. Natl. Acad. Sci. U.S.A.">
        <title>Genome sequence of the Asian Tiger mosquito, Aedes albopictus, reveals insights into its biology, genetics, and evolution.</title>
        <authorList>
            <person name="Chen X.G."/>
            <person name="Jiang X."/>
            <person name="Gu J."/>
            <person name="Xu M."/>
            <person name="Wu Y."/>
            <person name="Deng Y."/>
            <person name="Zhang C."/>
            <person name="Bonizzoni M."/>
            <person name="Dermauw W."/>
            <person name="Vontas J."/>
            <person name="Armbruster P."/>
            <person name="Huang X."/>
            <person name="Yang Y."/>
            <person name="Zhang H."/>
            <person name="He W."/>
            <person name="Peng H."/>
            <person name="Liu Y."/>
            <person name="Wu K."/>
            <person name="Chen J."/>
            <person name="Lirakis M."/>
            <person name="Topalis P."/>
            <person name="Van Leeuwen T."/>
            <person name="Hall A.B."/>
            <person name="Jiang X."/>
            <person name="Thorpe C."/>
            <person name="Mueller R.L."/>
            <person name="Sun C."/>
            <person name="Waterhouse R.M."/>
            <person name="Yan G."/>
            <person name="Tu Z.J."/>
            <person name="Fang X."/>
            <person name="James A.A."/>
        </authorList>
    </citation>
    <scope>NUCLEOTIDE SEQUENCE [LARGE SCALE GENOMIC DNA]</scope>
    <source>
        <strain evidence="3">Foshan</strain>
    </source>
</reference>
<sequence length="233" mass="26271">MTLEQQQDRRWRCFIGSALQIQIPFAGVQFAITNDGVIAAGKDLKSSTGCGPDGIPSLVIKRCLSSLAVPLITVFNLWHGFIPKRSTSDLTCFTSYLIRQFQSGHQVDAIYTDLSTFALAKIDKLGMSNNLVIWLRPYLTGRSMSVKIGDYISSPFTVWSGVPQGSHLRSFLFLLYMNDVNYILKCLKLSYADDLKLYFVIKQREDAVFLQRQLEAFAVWCALNRMSLNVSEC</sequence>
<evidence type="ECO:0000313" key="2">
    <source>
        <dbReference type="EnsemblMetazoa" id="AALFPA23_024684.P36796"/>
    </source>
</evidence>
<evidence type="ECO:0000259" key="1">
    <source>
        <dbReference type="Pfam" id="PF00078"/>
    </source>
</evidence>
<dbReference type="RefSeq" id="XP_062713927.1">
    <property type="nucleotide sequence ID" value="XM_062857943.1"/>
</dbReference>
<feature type="domain" description="Reverse transcriptase" evidence="1">
    <location>
        <begin position="128"/>
        <end position="230"/>
    </location>
</feature>
<protein>
    <recommendedName>
        <fullName evidence="1">Reverse transcriptase domain-containing protein</fullName>
    </recommendedName>
</protein>
<name>A0ABM2A5L7_AEDAL</name>
<accession>A0ABM2A5L7</accession>
<evidence type="ECO:0000313" key="3">
    <source>
        <dbReference type="Proteomes" id="UP000069940"/>
    </source>
</evidence>
<dbReference type="Pfam" id="PF00078">
    <property type="entry name" value="RVT_1"/>
    <property type="match status" value="1"/>
</dbReference>
<keyword evidence="3" id="KW-1185">Reference proteome</keyword>
<proteinExistence type="predicted"/>
<dbReference type="EnsemblMetazoa" id="AALFPA23_024684.R36796">
    <property type="protein sequence ID" value="AALFPA23_024684.P36796"/>
    <property type="gene ID" value="AALFPA23_024684"/>
</dbReference>
<dbReference type="PANTHER" id="PTHR33332">
    <property type="entry name" value="REVERSE TRANSCRIPTASE DOMAIN-CONTAINING PROTEIN"/>
    <property type="match status" value="1"/>
</dbReference>